<dbReference type="RefSeq" id="XP_009019801.1">
    <property type="nucleotide sequence ID" value="XM_009021553.1"/>
</dbReference>
<evidence type="ECO:0000259" key="1">
    <source>
        <dbReference type="Pfam" id="PF21772"/>
    </source>
</evidence>
<dbReference type="InterPro" id="IPR048777">
    <property type="entry name" value="CATIP_N"/>
</dbReference>
<dbReference type="EMBL" id="KB096742">
    <property type="protein sequence ID" value="ESO02393.1"/>
    <property type="molecule type" value="Genomic_DNA"/>
</dbReference>
<dbReference type="Proteomes" id="UP000015101">
    <property type="component" value="Unassembled WGS sequence"/>
</dbReference>
<organism evidence="3 4">
    <name type="scientific">Helobdella robusta</name>
    <name type="common">Californian leech</name>
    <dbReference type="NCBI Taxonomy" id="6412"/>
    <lineage>
        <taxon>Eukaryota</taxon>
        <taxon>Metazoa</taxon>
        <taxon>Spiralia</taxon>
        <taxon>Lophotrochozoa</taxon>
        <taxon>Annelida</taxon>
        <taxon>Clitellata</taxon>
        <taxon>Hirudinea</taxon>
        <taxon>Rhynchobdellida</taxon>
        <taxon>Glossiphoniidae</taxon>
        <taxon>Helobdella</taxon>
    </lineage>
</organism>
<protein>
    <recommendedName>
        <fullName evidence="1">Ciliogenesis-associated TTC17-interacting protein N-terminal domain-containing protein</fullName>
    </recommendedName>
</protein>
<dbReference type="AlphaFoldDB" id="T1ERR3"/>
<sequence length="207" mass="24054">MTTEIISQDKLDVLTLQEIKCIGEYTCDITSKWNSDGGENTVEVVAEASGIYNGILCKYKTVSTITADFETIEERYYELLQLSNTDMERTVTIKKKDLFDYNYKIITSRKKKITSKYKRVISGDKKTQFLFRGAQLFLERVLAVENVDYPQPKLNFKCLATDDHHFLANLTYRKLTVEDMDEKNYGRPVREKCKDLTDAETEQHARQ</sequence>
<proteinExistence type="predicted"/>
<dbReference type="HOGENOM" id="CLU_1327662_0_0_1"/>
<gene>
    <name evidence="3" type="primary">20199263</name>
    <name evidence="2" type="ORF">HELRODRAFT_161658</name>
</gene>
<dbReference type="EMBL" id="AMQM01000867">
    <property type="status" value="NOT_ANNOTATED_CDS"/>
    <property type="molecule type" value="Genomic_DNA"/>
</dbReference>
<dbReference type="Pfam" id="PF21772">
    <property type="entry name" value="CATIP_N"/>
    <property type="match status" value="1"/>
</dbReference>
<reference evidence="2 4" key="2">
    <citation type="journal article" date="2013" name="Nature">
        <title>Insights into bilaterian evolution from three spiralian genomes.</title>
        <authorList>
            <person name="Simakov O."/>
            <person name="Marletaz F."/>
            <person name="Cho S.J."/>
            <person name="Edsinger-Gonzales E."/>
            <person name="Havlak P."/>
            <person name="Hellsten U."/>
            <person name="Kuo D.H."/>
            <person name="Larsson T."/>
            <person name="Lv J."/>
            <person name="Arendt D."/>
            <person name="Savage R."/>
            <person name="Osoegawa K."/>
            <person name="de Jong P."/>
            <person name="Grimwood J."/>
            <person name="Chapman J.A."/>
            <person name="Shapiro H."/>
            <person name="Aerts A."/>
            <person name="Otillar R.P."/>
            <person name="Terry A.Y."/>
            <person name="Boore J.L."/>
            <person name="Grigoriev I.V."/>
            <person name="Lindberg D.R."/>
            <person name="Seaver E.C."/>
            <person name="Weisblat D.A."/>
            <person name="Putnam N.H."/>
            <person name="Rokhsar D.S."/>
        </authorList>
    </citation>
    <scope>NUCLEOTIDE SEQUENCE</scope>
</reference>
<name>T1ERR3_HELRO</name>
<accession>T1ERR3</accession>
<feature type="domain" description="Ciliogenesis-associated TTC17-interacting protein N-terminal" evidence="1">
    <location>
        <begin position="8"/>
        <end position="179"/>
    </location>
</feature>
<dbReference type="GeneID" id="20199263"/>
<keyword evidence="4" id="KW-1185">Reference proteome</keyword>
<evidence type="ECO:0000313" key="3">
    <source>
        <dbReference type="EnsemblMetazoa" id="HelroP161658"/>
    </source>
</evidence>
<reference evidence="3" key="3">
    <citation type="submission" date="2015-06" db="UniProtKB">
        <authorList>
            <consortium name="EnsemblMetazoa"/>
        </authorList>
    </citation>
    <scope>IDENTIFICATION</scope>
</reference>
<dbReference type="InParanoid" id="T1ERR3"/>
<dbReference type="EnsemblMetazoa" id="HelroT161658">
    <property type="protein sequence ID" value="HelroP161658"/>
    <property type="gene ID" value="HelroG161658"/>
</dbReference>
<evidence type="ECO:0000313" key="2">
    <source>
        <dbReference type="EMBL" id="ESO02393.1"/>
    </source>
</evidence>
<evidence type="ECO:0000313" key="4">
    <source>
        <dbReference type="Proteomes" id="UP000015101"/>
    </source>
</evidence>
<dbReference type="KEGG" id="hro:HELRODRAFT_161658"/>
<reference evidence="4" key="1">
    <citation type="submission" date="2012-12" db="EMBL/GenBank/DDBJ databases">
        <authorList>
            <person name="Hellsten U."/>
            <person name="Grimwood J."/>
            <person name="Chapman J.A."/>
            <person name="Shapiro H."/>
            <person name="Aerts A."/>
            <person name="Otillar R.P."/>
            <person name="Terry A.Y."/>
            <person name="Boore J.L."/>
            <person name="Simakov O."/>
            <person name="Marletaz F."/>
            <person name="Cho S.-J."/>
            <person name="Edsinger-Gonzales E."/>
            <person name="Havlak P."/>
            <person name="Kuo D.-H."/>
            <person name="Larsson T."/>
            <person name="Lv J."/>
            <person name="Arendt D."/>
            <person name="Savage R."/>
            <person name="Osoegawa K."/>
            <person name="de Jong P."/>
            <person name="Lindberg D.R."/>
            <person name="Seaver E.C."/>
            <person name="Weisblat D.A."/>
            <person name="Putnam N.H."/>
            <person name="Grigoriev I.V."/>
            <person name="Rokhsar D.S."/>
        </authorList>
    </citation>
    <scope>NUCLEOTIDE SEQUENCE</scope>
</reference>
<dbReference type="CTD" id="20199263"/>